<evidence type="ECO:0000256" key="2">
    <source>
        <dbReference type="ARBA" id="ARBA00006889"/>
    </source>
</evidence>
<keyword evidence="7" id="KW-0325">Glycoprotein</keyword>
<evidence type="ECO:0000256" key="5">
    <source>
        <dbReference type="ARBA" id="ARBA00022729"/>
    </source>
</evidence>
<dbReference type="Gene3D" id="2.40.128.20">
    <property type="match status" value="2"/>
</dbReference>
<dbReference type="InterPro" id="IPR012674">
    <property type="entry name" value="Calycin"/>
</dbReference>
<dbReference type="PRINTS" id="PR00179">
    <property type="entry name" value="LIPOCALIN"/>
</dbReference>
<keyword evidence="6" id="KW-1015">Disulfide bond</keyword>
<dbReference type="Pfam" id="PF00061">
    <property type="entry name" value="Lipocalin"/>
    <property type="match status" value="1"/>
</dbReference>
<evidence type="ECO:0000259" key="9">
    <source>
        <dbReference type="Pfam" id="PF00061"/>
    </source>
</evidence>
<evidence type="ECO:0000256" key="6">
    <source>
        <dbReference type="ARBA" id="ARBA00023157"/>
    </source>
</evidence>
<dbReference type="GO" id="GO:0005615">
    <property type="term" value="C:extracellular space"/>
    <property type="evidence" value="ECO:0007669"/>
    <property type="project" value="TreeGrafter"/>
</dbReference>
<comment type="similarity">
    <text evidence="2 8">Belongs to the calycin superfamily. Lipocalin family.</text>
</comment>
<dbReference type="PANTHER" id="PTHR11430">
    <property type="entry name" value="LIPOCALIN"/>
    <property type="match status" value="1"/>
</dbReference>
<dbReference type="EMBL" id="CAAGRJ010003510">
    <property type="protein sequence ID" value="VFV21323.1"/>
    <property type="molecule type" value="Genomic_DNA"/>
</dbReference>
<accession>A0A485MNG4</accession>
<dbReference type="PANTHER" id="PTHR11430:SF13">
    <property type="entry name" value="NEUTROPHIL GELATINASE-ASSOCIATED LIPOCALIN"/>
    <property type="match status" value="1"/>
</dbReference>
<evidence type="ECO:0000313" key="10">
    <source>
        <dbReference type="EMBL" id="VFV21323.1"/>
    </source>
</evidence>
<evidence type="ECO:0000256" key="1">
    <source>
        <dbReference type="ARBA" id="ARBA00004613"/>
    </source>
</evidence>
<evidence type="ECO:0000256" key="4">
    <source>
        <dbReference type="ARBA" id="ARBA00022525"/>
    </source>
</evidence>
<evidence type="ECO:0000256" key="3">
    <source>
        <dbReference type="ARBA" id="ARBA00022448"/>
    </source>
</evidence>
<protein>
    <submittedName>
        <fullName evidence="10">Neutrophil gelatinase-associated</fullName>
    </submittedName>
</protein>
<feature type="domain" description="Lipocalin/cytosolic fatty-acid binding" evidence="9">
    <location>
        <begin position="167"/>
        <end position="308"/>
    </location>
</feature>
<organism evidence="10 11">
    <name type="scientific">Lynx pardinus</name>
    <name type="common">Iberian lynx</name>
    <name type="synonym">Felis pardina</name>
    <dbReference type="NCBI Taxonomy" id="191816"/>
    <lineage>
        <taxon>Eukaryota</taxon>
        <taxon>Metazoa</taxon>
        <taxon>Chordata</taxon>
        <taxon>Craniata</taxon>
        <taxon>Vertebrata</taxon>
        <taxon>Euteleostomi</taxon>
        <taxon>Mammalia</taxon>
        <taxon>Eutheria</taxon>
        <taxon>Laurasiatheria</taxon>
        <taxon>Carnivora</taxon>
        <taxon>Feliformia</taxon>
        <taxon>Felidae</taxon>
        <taxon>Felinae</taxon>
        <taxon>Lynx</taxon>
    </lineage>
</organism>
<proteinExistence type="inferred from homology"/>
<evidence type="ECO:0000256" key="7">
    <source>
        <dbReference type="ARBA" id="ARBA00023180"/>
    </source>
</evidence>
<gene>
    <name evidence="10" type="ORF">LYPA_23C008854</name>
</gene>
<dbReference type="GO" id="GO:0036094">
    <property type="term" value="F:small molecule binding"/>
    <property type="evidence" value="ECO:0007669"/>
    <property type="project" value="InterPro"/>
</dbReference>
<dbReference type="InterPro" id="IPR000566">
    <property type="entry name" value="Lipocln_cytosolic_FA-bd_dom"/>
</dbReference>
<keyword evidence="3" id="KW-0813">Transport</keyword>
<dbReference type="PROSITE" id="PS00213">
    <property type="entry name" value="LIPOCALIN"/>
    <property type="match status" value="2"/>
</dbReference>
<comment type="subcellular location">
    <subcellularLocation>
        <location evidence="1">Secreted</location>
    </subcellularLocation>
</comment>
<reference evidence="10 11" key="1">
    <citation type="submission" date="2019-01" db="EMBL/GenBank/DDBJ databases">
        <authorList>
            <person name="Alioto T."/>
            <person name="Alioto T."/>
        </authorList>
    </citation>
    <scope>NUCLEOTIDE SEQUENCE [LARGE SCALE GENOMIC DNA]</scope>
</reference>
<evidence type="ECO:0000313" key="11">
    <source>
        <dbReference type="Proteomes" id="UP000386466"/>
    </source>
</evidence>
<evidence type="ECO:0000256" key="8">
    <source>
        <dbReference type="RuleBase" id="RU003695"/>
    </source>
</evidence>
<dbReference type="PRINTS" id="PR01275">
    <property type="entry name" value="NGELATINASE"/>
</dbReference>
<dbReference type="InterPro" id="IPR022272">
    <property type="entry name" value="Lipocalin_CS"/>
</dbReference>
<keyword evidence="11" id="KW-1185">Reference proteome</keyword>
<name>A0A485MNG4_LYNPA</name>
<keyword evidence="4" id="KW-0964">Secreted</keyword>
<dbReference type="SUPFAM" id="SSF50814">
    <property type="entry name" value="Lipocalins"/>
    <property type="match status" value="2"/>
</dbReference>
<sequence length="328" mass="37223">MILSTSCWQLPHPSRIWERISRSTLGEPLDTETINSIPPEGSSLIPSFRETESGACILGSEVMALGILWLGLALLGALQTHAQDSTPNLIPAPPLLSVPVEPDFQNEKFQGKWYFLGLAGNGFNKEKHRRMKMYIANYELNEDNSYNVTSTVAWVPLQSDFQNEKFQGKWYVLGLAGNGFNKEKHSQLKMYSATYVLNEDNSYNVTSTVVWDQSCDHWTKIFIPNLHLGQFNLSNIERYTGTQNYTTRVVTTNYNQFAILYFKKVFNNQEYIKVTLYGRNKDLPSVLKEIFISFAKSLGLTEDHIIFPIPIGSHQLGREEGHLGTSQV</sequence>
<keyword evidence="5" id="KW-0732">Signal</keyword>
<dbReference type="InterPro" id="IPR002345">
    <property type="entry name" value="Lipocalin"/>
</dbReference>
<dbReference type="Proteomes" id="UP000386466">
    <property type="component" value="Unassembled WGS sequence"/>
</dbReference>
<dbReference type="AlphaFoldDB" id="A0A485MNG4"/>
<dbReference type="InterPro" id="IPR003087">
    <property type="entry name" value="LCN2/LCN12"/>
</dbReference>